<evidence type="ECO:0000313" key="1">
    <source>
        <dbReference type="EMBL" id="CAB3267654.1"/>
    </source>
</evidence>
<name>A0A6F9DW27_9ASCI</name>
<proteinExistence type="evidence at transcript level"/>
<organism evidence="1">
    <name type="scientific">Phallusia mammillata</name>
    <dbReference type="NCBI Taxonomy" id="59560"/>
    <lineage>
        <taxon>Eukaryota</taxon>
        <taxon>Metazoa</taxon>
        <taxon>Chordata</taxon>
        <taxon>Tunicata</taxon>
        <taxon>Ascidiacea</taxon>
        <taxon>Phlebobranchia</taxon>
        <taxon>Ascidiidae</taxon>
        <taxon>Phallusia</taxon>
    </lineage>
</organism>
<protein>
    <submittedName>
        <fullName evidence="1">Visinin-like protein 1</fullName>
    </submittedName>
</protein>
<accession>A0A6F9DW27</accession>
<sequence>MTLKRFLGASLSKNVSVTPPVKSSMASVVLPPFSAS</sequence>
<dbReference type="AlphaFoldDB" id="A0A6F9DW27"/>
<reference evidence="1" key="1">
    <citation type="submission" date="2020-04" db="EMBL/GenBank/DDBJ databases">
        <authorList>
            <person name="Neveu A P."/>
        </authorList>
    </citation>
    <scope>NUCLEOTIDE SEQUENCE</scope>
    <source>
        <tissue evidence="1">Whole embryo</tissue>
    </source>
</reference>
<gene>
    <name evidence="1" type="primary">Vsnl1</name>
</gene>
<dbReference type="EMBL" id="LR791792">
    <property type="protein sequence ID" value="CAB3267654.1"/>
    <property type="molecule type" value="mRNA"/>
</dbReference>